<reference evidence="3" key="1">
    <citation type="submission" date="2016-10" db="EMBL/GenBank/DDBJ databases">
        <authorList>
            <person name="Varghese N."/>
            <person name="Submissions S."/>
        </authorList>
    </citation>
    <scope>NUCLEOTIDE SEQUENCE [LARGE SCALE GENOMIC DNA]</scope>
    <source>
        <strain evidence="3">BL47</strain>
    </source>
</reference>
<dbReference type="OrthoDB" id="9806878at2"/>
<accession>A0A1H0KPT4</accession>
<name>A0A1H0KPT4_9HYPH</name>
<sequence length="140" mass="15801">MPIMPFIHDALYVGGFAGLVVLARQALGRYDRRLSGPFRFERLRRPFGRGAALGERSWFTSVRTSGNTAFDAWRDGEIIRIEAQRHALETRLQDFESFVDKLKRAKDRTTFDRFMAEHPHNAGTVIDTAGTVGSPGHRPA</sequence>
<evidence type="ECO:0000313" key="2">
    <source>
        <dbReference type="EMBL" id="SDO57984.1"/>
    </source>
</evidence>
<keyword evidence="1" id="KW-1133">Transmembrane helix</keyword>
<gene>
    <name evidence="2" type="ORF">SAMN05216360_12821</name>
</gene>
<organism evidence="2 3">
    <name type="scientific">Methylobacterium phyllostachyos</name>
    <dbReference type="NCBI Taxonomy" id="582672"/>
    <lineage>
        <taxon>Bacteria</taxon>
        <taxon>Pseudomonadati</taxon>
        <taxon>Pseudomonadota</taxon>
        <taxon>Alphaproteobacteria</taxon>
        <taxon>Hyphomicrobiales</taxon>
        <taxon>Methylobacteriaceae</taxon>
        <taxon>Methylobacterium</taxon>
    </lineage>
</organism>
<dbReference type="InterPro" id="IPR021273">
    <property type="entry name" value="DUF2852"/>
</dbReference>
<dbReference type="RefSeq" id="WP_091722547.1">
    <property type="nucleotide sequence ID" value="NZ_FNHS01000028.1"/>
</dbReference>
<dbReference type="Proteomes" id="UP000198704">
    <property type="component" value="Unassembled WGS sequence"/>
</dbReference>
<proteinExistence type="predicted"/>
<evidence type="ECO:0000313" key="3">
    <source>
        <dbReference type="Proteomes" id="UP000198704"/>
    </source>
</evidence>
<feature type="transmembrane region" description="Helical" evidence="1">
    <location>
        <begin position="6"/>
        <end position="23"/>
    </location>
</feature>
<dbReference type="STRING" id="582672.SAMN05216360_12821"/>
<keyword evidence="3" id="KW-1185">Reference proteome</keyword>
<evidence type="ECO:0000256" key="1">
    <source>
        <dbReference type="SAM" id="Phobius"/>
    </source>
</evidence>
<dbReference type="AlphaFoldDB" id="A0A1H0KPT4"/>
<evidence type="ECO:0008006" key="4">
    <source>
        <dbReference type="Google" id="ProtNLM"/>
    </source>
</evidence>
<dbReference type="Pfam" id="PF11014">
    <property type="entry name" value="DUF2852"/>
    <property type="match status" value="1"/>
</dbReference>
<dbReference type="EMBL" id="FNHS01000028">
    <property type="protein sequence ID" value="SDO57984.1"/>
    <property type="molecule type" value="Genomic_DNA"/>
</dbReference>
<protein>
    <recommendedName>
        <fullName evidence="4">DUF2852 domain-containing protein</fullName>
    </recommendedName>
</protein>
<keyword evidence="1" id="KW-0472">Membrane</keyword>
<keyword evidence="1" id="KW-0812">Transmembrane</keyword>